<feature type="compositionally biased region" description="Polar residues" evidence="7">
    <location>
        <begin position="1254"/>
        <end position="1268"/>
    </location>
</feature>
<evidence type="ECO:0000256" key="5">
    <source>
        <dbReference type="ARBA" id="ARBA00023235"/>
    </source>
</evidence>
<evidence type="ECO:0000256" key="7">
    <source>
        <dbReference type="SAM" id="MobiDB-lite"/>
    </source>
</evidence>
<feature type="compositionally biased region" description="Polar residues" evidence="7">
    <location>
        <begin position="1730"/>
        <end position="1750"/>
    </location>
</feature>
<feature type="compositionally biased region" description="Polar residues" evidence="7">
    <location>
        <begin position="1284"/>
        <end position="1305"/>
    </location>
</feature>
<comment type="caution">
    <text evidence="10">The sequence shown here is derived from an EMBL/GenBank/DDBJ whole genome shotgun (WGS) entry which is preliminary data.</text>
</comment>
<feature type="compositionally biased region" description="Gly residues" evidence="7">
    <location>
        <begin position="1801"/>
        <end position="1825"/>
    </location>
</feature>
<feature type="region of interest" description="Disordered" evidence="7">
    <location>
        <begin position="1796"/>
        <end position="1852"/>
    </location>
</feature>
<comment type="catalytic activity">
    <reaction evidence="1">
        <text>Catalyzes the rearrangement of -S-S- bonds in proteins.</text>
        <dbReference type="EC" id="5.3.4.1"/>
    </reaction>
</comment>
<feature type="region of interest" description="Disordered" evidence="7">
    <location>
        <begin position="565"/>
        <end position="590"/>
    </location>
</feature>
<feature type="compositionally biased region" description="Polar residues" evidence="7">
    <location>
        <begin position="1453"/>
        <end position="1463"/>
    </location>
</feature>
<evidence type="ECO:0000256" key="2">
    <source>
        <dbReference type="ARBA" id="ARBA00004319"/>
    </source>
</evidence>
<feature type="region of interest" description="Disordered" evidence="7">
    <location>
        <begin position="1730"/>
        <end position="1763"/>
    </location>
</feature>
<feature type="signal peptide" evidence="8">
    <location>
        <begin position="1"/>
        <end position="19"/>
    </location>
</feature>
<evidence type="ECO:0000256" key="1">
    <source>
        <dbReference type="ARBA" id="ARBA00001182"/>
    </source>
</evidence>
<feature type="domain" description="Thioredoxin" evidence="9">
    <location>
        <begin position="12"/>
        <end position="140"/>
    </location>
</feature>
<keyword evidence="11" id="KW-1185">Reference proteome</keyword>
<feature type="region of interest" description="Disordered" evidence="7">
    <location>
        <begin position="1254"/>
        <end position="1312"/>
    </location>
</feature>
<feature type="compositionally biased region" description="Polar residues" evidence="7">
    <location>
        <begin position="1569"/>
        <end position="1582"/>
    </location>
</feature>
<evidence type="ECO:0000259" key="9">
    <source>
        <dbReference type="PROSITE" id="PS51352"/>
    </source>
</evidence>
<dbReference type="Proteomes" id="UP001345013">
    <property type="component" value="Unassembled WGS sequence"/>
</dbReference>
<protein>
    <recommendedName>
        <fullName evidence="3">protein disulfide-isomerase</fullName>
        <ecNumber evidence="3">5.3.4.1</ecNumber>
    </recommendedName>
</protein>
<feature type="region of interest" description="Disordered" evidence="7">
    <location>
        <begin position="912"/>
        <end position="940"/>
    </location>
</feature>
<feature type="compositionally biased region" description="Acidic residues" evidence="7">
    <location>
        <begin position="1074"/>
        <end position="1085"/>
    </location>
</feature>
<dbReference type="EMBL" id="JAVRRG010000088">
    <property type="protein sequence ID" value="KAK5087509.1"/>
    <property type="molecule type" value="Genomic_DNA"/>
</dbReference>
<dbReference type="PROSITE" id="PS00194">
    <property type="entry name" value="THIOREDOXIN_1"/>
    <property type="match status" value="1"/>
</dbReference>
<evidence type="ECO:0000256" key="6">
    <source>
        <dbReference type="ARBA" id="ARBA00023284"/>
    </source>
</evidence>
<reference evidence="10 11" key="1">
    <citation type="submission" date="2023-08" db="EMBL/GenBank/DDBJ databases">
        <title>Black Yeasts Isolated from many extreme environments.</title>
        <authorList>
            <person name="Coleine C."/>
            <person name="Stajich J.E."/>
            <person name="Selbmann L."/>
        </authorList>
    </citation>
    <scope>NUCLEOTIDE SEQUENCE [LARGE SCALE GENOMIC DNA]</scope>
    <source>
        <strain evidence="10 11">CCFEE 5885</strain>
    </source>
</reference>
<evidence type="ECO:0000256" key="8">
    <source>
        <dbReference type="SAM" id="SignalP"/>
    </source>
</evidence>
<accession>A0ABR0K5E0</accession>
<dbReference type="InterPro" id="IPR036249">
    <property type="entry name" value="Thioredoxin-like_sf"/>
</dbReference>
<dbReference type="InterPro" id="IPR013766">
    <property type="entry name" value="Thioredoxin_domain"/>
</dbReference>
<proteinExistence type="predicted"/>
<keyword evidence="6" id="KW-0676">Redox-active center</keyword>
<feature type="compositionally biased region" description="Polar residues" evidence="7">
    <location>
        <begin position="1523"/>
        <end position="1550"/>
    </location>
</feature>
<dbReference type="EC" id="5.3.4.1" evidence="3"/>
<organism evidence="10 11">
    <name type="scientific">Lithohypha guttulata</name>
    <dbReference type="NCBI Taxonomy" id="1690604"/>
    <lineage>
        <taxon>Eukaryota</taxon>
        <taxon>Fungi</taxon>
        <taxon>Dikarya</taxon>
        <taxon>Ascomycota</taxon>
        <taxon>Pezizomycotina</taxon>
        <taxon>Eurotiomycetes</taxon>
        <taxon>Chaetothyriomycetidae</taxon>
        <taxon>Chaetothyriales</taxon>
        <taxon>Trichomeriaceae</taxon>
        <taxon>Lithohypha</taxon>
    </lineage>
</organism>
<dbReference type="InterPro" id="IPR017937">
    <property type="entry name" value="Thioredoxin_CS"/>
</dbReference>
<dbReference type="PANTHER" id="PTHR45815">
    <property type="entry name" value="PROTEIN DISULFIDE-ISOMERASE A6"/>
    <property type="match status" value="1"/>
</dbReference>
<evidence type="ECO:0000256" key="4">
    <source>
        <dbReference type="ARBA" id="ARBA00023157"/>
    </source>
</evidence>
<evidence type="ECO:0000313" key="11">
    <source>
        <dbReference type="Proteomes" id="UP001345013"/>
    </source>
</evidence>
<feature type="compositionally biased region" description="Polar residues" evidence="7">
    <location>
        <begin position="573"/>
        <end position="588"/>
    </location>
</feature>
<feature type="region of interest" description="Disordered" evidence="7">
    <location>
        <begin position="237"/>
        <end position="276"/>
    </location>
</feature>
<feature type="compositionally biased region" description="Low complexity" evidence="7">
    <location>
        <begin position="262"/>
        <end position="273"/>
    </location>
</feature>
<dbReference type="CDD" id="cd03002">
    <property type="entry name" value="PDI_a_MPD1_like"/>
    <property type="match status" value="1"/>
</dbReference>
<name>A0ABR0K5E0_9EURO</name>
<dbReference type="Gene3D" id="3.40.30.10">
    <property type="entry name" value="Glutaredoxin"/>
    <property type="match status" value="2"/>
</dbReference>
<feature type="region of interest" description="Disordered" evidence="7">
    <location>
        <begin position="1430"/>
        <end position="1463"/>
    </location>
</feature>
<keyword evidence="5" id="KW-0413">Isomerase</keyword>
<dbReference type="Pfam" id="PF00085">
    <property type="entry name" value="Thioredoxin"/>
    <property type="match status" value="1"/>
</dbReference>
<feature type="chain" id="PRO_5046852433" description="protein disulfide-isomerase" evidence="8">
    <location>
        <begin position="20"/>
        <end position="1852"/>
    </location>
</feature>
<sequence length="1852" mass="201494">MSRLPFFFCLLAALGLAAADGIYSSKSPVLQVNAKNYDSLIAQSNHTSIVEFYAPWCGHCQNLKPAYEKAAKNLDGLAKVAAVNCDEEFNKPLCGQFGVQGFPTLKLVRPGKKPGKPMIEDYQGPREAKALVEVVSDKITNHVKKLKADTLAVWVEEGTRPKAILFTEKAATAPLVKALAVDFLGAIDFAQVRNKEAAAVDKYEVEKFPTIVLLQGDNISKYDGEISKAALTTFLSQAASPNPDPAPKQAKAKSSSTKKPKSASASASSAFSKASKDHKSADLEDYLDHASTRVLEDDVPSGSPLPIVENKQKPMVVPDVAPPLPTLEASSDLRAKCLQADSSHCVLIMLPAKADGEADYAGDAADALSGFAAVEEKYNKRKANIFPAYAVPSENEDASVIRQALDLNSETALDVIVLNMKKGWAKKYTKSSFDVKSIESFMDDIRFGEARLLSQLRLKARKQLRMRLQQKLPPHMTNSRTVDLDNVAASLDPRDWQQIYHENLRSTSPSVDPQTPAFGFYYQFELKVPTRPTSPSDLTYYKVTYHSICAVLTNYFKATKSRKLPIAPRSPEDNQASKMDAQSETDTTVPAMAPAPQVTVVEASSSGSGTVSIPDAEKVPVMDTENESTVTPAASIMARQTADGPLSATSTPNAADEAVSSPLASSLAANAPQDAQLSMPVDTGVSTSEIISTDAEVHAGGGDTGDAQGQHLAESGGAHNEVQGPQVGDGDESTVADMLATEASSDVIVRPIADINIVSMDDMVLSAAQSSCKQTNGATHVNGNSEHEGCLCKYRPSTETPSFQGRAKSVPAACGTHYSYVANWPPQEPPTCDFGRRSDVFPPKDAPLHVWIQAYALRWGVWSAEVKDDTKRAQLLEVVAEKMKAAWETAIVEGHYIRPRETIVDMTYARADGEGQDHQDKRGRKRAQSPTRLPAGFAHEGKDPYAVTNGELAQNQITMEMIRTRVQDNDYEAGELLLDDVLNGLLDGRERLVERDWSATYHPSVPGRNLLMYSLWAVQDARYNVLKLKNLMKHFTKEQQKKNTLSRIETYQEREAQHLALATELRLRQSNDLDAADEDNMETEPVDLTSEASSDEEDSVNGTSAQTQGSNENVIVELAREVVTANNEQGLLECFTTKELRGDDFAPGRNLTVHVNDKFKAAGALLGDIYRDIEHVIRFRNAMKGHQPSEMIKMGHDARLVNERIDNSRAILRQTLKDDLQLDATDTIETRDNMTGSDDNDPVDGYELYQGAQEFSTDAGSSREQFTTGMDVDSRPDSSPGVAVTTTTGAQHGLGINTNTNDQAQVPSTTSSVSPVALNGTFANNAPLQQASNAASLVQASAQMSRPGPNIALPPTETDLKQAYINEQWIPFLKRALTERGLPPLNGMISLWPQIKDILTQLGFTAEERNEQLRRFKAGFDAYVRKNGASQPIDASSHSPPSSINAPSPAQSHASLQNSPASSWPSDAEILKAIPPQGVHISHLIRLFDKRIGQYRPQFIQNVQRLALVSPQHVIHSRPSMPPTSRQYNTLPPSQAATPVGQSQNMSPSSPMLPPTQGRAVLKLKYPPRSSTSPAMTLQDDSQMPDEFKSTTVEGSRGFSFRHLPHATLEQRRRMDDHVGEYISKTAKARKKNPFGQYITFHDPHDPSGPVILHGFWENQDGSQPDGSEWFFNGEDIPADWDMTQGASDAASQGLHASGSSALGYQHTLETSDQAQPKLKLKFNTSTQAAAPTGQYNPQAGSNFNFQSGYSAPPGSPIVQHMPRGRARNTYQPSYGLGSIDPTQLLMSQNQSSLQAYAQGQGQGQAAGQGGVKKGTKRGGSGSRGGGKKKRRKTKLEFDDQDDSGDYDPGRN</sequence>
<evidence type="ECO:0000256" key="3">
    <source>
        <dbReference type="ARBA" id="ARBA00012723"/>
    </source>
</evidence>
<dbReference type="PROSITE" id="PS51352">
    <property type="entry name" value="THIOREDOXIN_2"/>
    <property type="match status" value="1"/>
</dbReference>
<feature type="region of interest" description="Disordered" evidence="7">
    <location>
        <begin position="1515"/>
        <end position="1595"/>
    </location>
</feature>
<feature type="region of interest" description="Disordered" evidence="7">
    <location>
        <begin position="1227"/>
        <end position="1246"/>
    </location>
</feature>
<dbReference type="InterPro" id="IPR057305">
    <property type="entry name" value="Thioredox_PDIA6_C"/>
</dbReference>
<evidence type="ECO:0000313" key="10">
    <source>
        <dbReference type="EMBL" id="KAK5087509.1"/>
    </source>
</evidence>
<keyword evidence="8" id="KW-0732">Signal</keyword>
<dbReference type="Pfam" id="PF24541">
    <property type="entry name" value="Thioredox_PDIA6_C"/>
    <property type="match status" value="1"/>
</dbReference>
<dbReference type="SUPFAM" id="SSF52833">
    <property type="entry name" value="Thioredoxin-like"/>
    <property type="match status" value="2"/>
</dbReference>
<feature type="region of interest" description="Disordered" evidence="7">
    <location>
        <begin position="642"/>
        <end position="667"/>
    </location>
</feature>
<dbReference type="CDD" id="cd02981">
    <property type="entry name" value="PDI_b_family"/>
    <property type="match status" value="1"/>
</dbReference>
<comment type="subcellular location">
    <subcellularLocation>
        <location evidence="2">Endoplasmic reticulum lumen</location>
    </subcellularLocation>
</comment>
<feature type="region of interest" description="Disordered" evidence="7">
    <location>
        <begin position="696"/>
        <end position="732"/>
    </location>
</feature>
<feature type="region of interest" description="Disordered" evidence="7">
    <location>
        <begin position="1073"/>
        <end position="1112"/>
    </location>
</feature>
<feature type="compositionally biased region" description="Polar residues" evidence="7">
    <location>
        <begin position="1100"/>
        <end position="1112"/>
    </location>
</feature>
<gene>
    <name evidence="10" type="ORF">LTR24_006626</name>
</gene>
<feature type="compositionally biased region" description="Low complexity" evidence="7">
    <location>
        <begin position="1435"/>
        <end position="1452"/>
    </location>
</feature>
<keyword evidence="4" id="KW-1015">Disulfide bond</keyword>
<dbReference type="PANTHER" id="PTHR45815:SF3">
    <property type="entry name" value="PROTEIN DISULFIDE-ISOMERASE A6"/>
    <property type="match status" value="1"/>
</dbReference>